<comment type="caution">
    <text evidence="2">The sequence shown here is derived from an EMBL/GenBank/DDBJ whole genome shotgun (WGS) entry which is preliminary data.</text>
</comment>
<reference evidence="2 3" key="1">
    <citation type="journal article" date="2019" name="Nat. Microbiol.">
        <title>Mediterranean grassland soil C-N compound turnover is dependent on rainfall and depth, and is mediated by genomically divergent microorganisms.</title>
        <authorList>
            <person name="Diamond S."/>
            <person name="Andeer P.F."/>
            <person name="Li Z."/>
            <person name="Crits-Christoph A."/>
            <person name="Burstein D."/>
            <person name="Anantharaman K."/>
            <person name="Lane K.R."/>
            <person name="Thomas B.C."/>
            <person name="Pan C."/>
            <person name="Northen T.R."/>
            <person name="Banfield J.F."/>
        </authorList>
    </citation>
    <scope>NUCLEOTIDE SEQUENCE [LARGE SCALE GENOMIC DNA]</scope>
    <source>
        <strain evidence="2">WS_3</strain>
    </source>
</reference>
<sequence length="263" mass="28418">MRFPRRIAVLFLAHGLLLTPPAAEAGKPRGEPGLAPAYRVAPRPHGVGCMLGQPGPGTGTSRWICAPDDRYFTLFVPDSCTDTCMGRNTALIKMAHMRLFFSAACTLKVATSIVGVTGTESCSQPDESNLLCSTGDTTTIVAGPADVNQVREFTFTFPETCKVVGRAFLCFDFNSISPDGCAGGNEPPFFRPAVVAQFVYHQCANCNSWNYYSFAPTQTVDLCSLDPNNPGIPGSPDMWVDVAKCSTTPTRRTTWGQLKAIYR</sequence>
<feature type="chain" id="PRO_5021762806" evidence="1">
    <location>
        <begin position="26"/>
        <end position="263"/>
    </location>
</feature>
<feature type="signal peptide" evidence="1">
    <location>
        <begin position="1"/>
        <end position="25"/>
    </location>
</feature>
<dbReference type="Proteomes" id="UP000320184">
    <property type="component" value="Unassembled WGS sequence"/>
</dbReference>
<protein>
    <submittedName>
        <fullName evidence="2">Uncharacterized protein</fullName>
    </submittedName>
</protein>
<evidence type="ECO:0000313" key="2">
    <source>
        <dbReference type="EMBL" id="TMQ52406.1"/>
    </source>
</evidence>
<accession>A0A538SM03</accession>
<organism evidence="2 3">
    <name type="scientific">Eiseniibacteriota bacterium</name>
    <dbReference type="NCBI Taxonomy" id="2212470"/>
    <lineage>
        <taxon>Bacteria</taxon>
        <taxon>Candidatus Eiseniibacteriota</taxon>
    </lineage>
</organism>
<dbReference type="AlphaFoldDB" id="A0A538SM03"/>
<name>A0A538SM03_UNCEI</name>
<dbReference type="EMBL" id="VBOT01000034">
    <property type="protein sequence ID" value="TMQ52406.1"/>
    <property type="molecule type" value="Genomic_DNA"/>
</dbReference>
<keyword evidence="1" id="KW-0732">Signal</keyword>
<evidence type="ECO:0000313" key="3">
    <source>
        <dbReference type="Proteomes" id="UP000320184"/>
    </source>
</evidence>
<evidence type="ECO:0000256" key="1">
    <source>
        <dbReference type="SAM" id="SignalP"/>
    </source>
</evidence>
<gene>
    <name evidence="2" type="ORF">E6K73_02950</name>
</gene>
<proteinExistence type="predicted"/>